<evidence type="ECO:0000256" key="4">
    <source>
        <dbReference type="ARBA" id="ARBA00023239"/>
    </source>
</evidence>
<evidence type="ECO:0000313" key="7">
    <source>
        <dbReference type="EMBL" id="MBD3109018.1"/>
    </source>
</evidence>
<dbReference type="Proteomes" id="UP000602076">
    <property type="component" value="Unassembled WGS sequence"/>
</dbReference>
<dbReference type="EC" id="4.4.1.13" evidence="2"/>
<dbReference type="GO" id="GO:0008483">
    <property type="term" value="F:transaminase activity"/>
    <property type="evidence" value="ECO:0007669"/>
    <property type="project" value="UniProtKB-KW"/>
</dbReference>
<evidence type="ECO:0000256" key="3">
    <source>
        <dbReference type="ARBA" id="ARBA00022898"/>
    </source>
</evidence>
<dbReference type="GO" id="GO:0047804">
    <property type="term" value="F:cysteine-S-conjugate beta-lyase activity"/>
    <property type="evidence" value="ECO:0007669"/>
    <property type="project" value="UniProtKB-EC"/>
</dbReference>
<reference evidence="7" key="1">
    <citation type="submission" date="2020-09" db="EMBL/GenBank/DDBJ databases">
        <title>Bacillus faecalis sp. nov., a moderately halophilic bacterium isolated from cow faeces.</title>
        <authorList>
            <person name="Jiang L."/>
            <person name="Lee J."/>
        </authorList>
    </citation>
    <scope>NUCLEOTIDE SEQUENCE</scope>
    <source>
        <strain evidence="7">AGMB 02131</strain>
    </source>
</reference>
<evidence type="ECO:0000256" key="2">
    <source>
        <dbReference type="ARBA" id="ARBA00012224"/>
    </source>
</evidence>
<keyword evidence="7" id="KW-0808">Transferase</keyword>
<dbReference type="Gene3D" id="3.90.1150.10">
    <property type="entry name" value="Aspartate Aminotransferase, domain 1"/>
    <property type="match status" value="1"/>
</dbReference>
<dbReference type="InterPro" id="IPR027619">
    <property type="entry name" value="C-S_lyase_PatB-like"/>
</dbReference>
<dbReference type="PANTHER" id="PTHR43525">
    <property type="entry name" value="PROTEIN MALY"/>
    <property type="match status" value="1"/>
</dbReference>
<evidence type="ECO:0000256" key="5">
    <source>
        <dbReference type="ARBA" id="ARBA00037974"/>
    </source>
</evidence>
<dbReference type="EMBL" id="JACXSI010000026">
    <property type="protein sequence ID" value="MBD3109018.1"/>
    <property type="molecule type" value="Genomic_DNA"/>
</dbReference>
<organism evidence="7 8">
    <name type="scientific">Peribacillus faecalis</name>
    <dbReference type="NCBI Taxonomy" id="2772559"/>
    <lineage>
        <taxon>Bacteria</taxon>
        <taxon>Bacillati</taxon>
        <taxon>Bacillota</taxon>
        <taxon>Bacilli</taxon>
        <taxon>Bacillales</taxon>
        <taxon>Bacillaceae</taxon>
        <taxon>Peribacillus</taxon>
    </lineage>
</organism>
<keyword evidence="4" id="KW-0456">Lyase</keyword>
<dbReference type="RefSeq" id="WP_190998558.1">
    <property type="nucleotide sequence ID" value="NZ_JACXSI010000026.1"/>
</dbReference>
<dbReference type="SUPFAM" id="SSF53383">
    <property type="entry name" value="PLP-dependent transferases"/>
    <property type="match status" value="1"/>
</dbReference>
<feature type="domain" description="Aminotransferase class I/classII large" evidence="6">
    <location>
        <begin position="39"/>
        <end position="384"/>
    </location>
</feature>
<dbReference type="GO" id="GO:0030170">
    <property type="term" value="F:pyridoxal phosphate binding"/>
    <property type="evidence" value="ECO:0007669"/>
    <property type="project" value="InterPro"/>
</dbReference>
<dbReference type="CDD" id="cd00609">
    <property type="entry name" value="AAT_like"/>
    <property type="match status" value="1"/>
</dbReference>
<gene>
    <name evidence="7" type="ORF">IEO70_11675</name>
</gene>
<dbReference type="AlphaFoldDB" id="A0A927CWP3"/>
<proteinExistence type="inferred from homology"/>
<dbReference type="InterPro" id="IPR015424">
    <property type="entry name" value="PyrdxlP-dep_Trfase"/>
</dbReference>
<dbReference type="InterPro" id="IPR051798">
    <property type="entry name" value="Class-II_PLP-Dep_Aminotrans"/>
</dbReference>
<dbReference type="InterPro" id="IPR015421">
    <property type="entry name" value="PyrdxlP-dep_Trfase_major"/>
</dbReference>
<evidence type="ECO:0000313" key="8">
    <source>
        <dbReference type="Proteomes" id="UP000602076"/>
    </source>
</evidence>
<keyword evidence="7" id="KW-0032">Aminotransferase</keyword>
<dbReference type="InterPro" id="IPR015422">
    <property type="entry name" value="PyrdxlP-dep_Trfase_small"/>
</dbReference>
<dbReference type="Pfam" id="PF00155">
    <property type="entry name" value="Aminotran_1_2"/>
    <property type="match status" value="1"/>
</dbReference>
<dbReference type="Gene3D" id="3.40.640.10">
    <property type="entry name" value="Type I PLP-dependent aspartate aminotransferase-like (Major domain)"/>
    <property type="match status" value="1"/>
</dbReference>
<dbReference type="PANTHER" id="PTHR43525:SF1">
    <property type="entry name" value="PROTEIN MALY"/>
    <property type="match status" value="1"/>
</dbReference>
<name>A0A927CWP3_9BACI</name>
<dbReference type="NCBIfam" id="TIGR04350">
    <property type="entry name" value="C_S_lyase_PatB"/>
    <property type="match status" value="1"/>
</dbReference>
<accession>A0A927CWP3</accession>
<protein>
    <recommendedName>
        <fullName evidence="2">cysteine-S-conjugate beta-lyase</fullName>
        <ecNumber evidence="2">4.4.1.13</ecNumber>
    </recommendedName>
</protein>
<keyword evidence="3" id="KW-0663">Pyridoxal phosphate</keyword>
<evidence type="ECO:0000259" key="6">
    <source>
        <dbReference type="Pfam" id="PF00155"/>
    </source>
</evidence>
<comment type="similarity">
    <text evidence="5">Belongs to the class-II pyridoxal-phosphate-dependent aminotransferase family. MalY/PatB cystathionine beta-lyase subfamily.</text>
</comment>
<comment type="cofactor">
    <cofactor evidence="1">
        <name>pyridoxal 5'-phosphate</name>
        <dbReference type="ChEBI" id="CHEBI:597326"/>
    </cofactor>
</comment>
<evidence type="ECO:0000256" key="1">
    <source>
        <dbReference type="ARBA" id="ARBA00001933"/>
    </source>
</evidence>
<dbReference type="InterPro" id="IPR004839">
    <property type="entry name" value="Aminotransferase_I/II_large"/>
</dbReference>
<keyword evidence="8" id="KW-1185">Reference proteome</keyword>
<comment type="caution">
    <text evidence="7">The sequence shown here is derived from an EMBL/GenBank/DDBJ whole genome shotgun (WGS) entry which is preliminary data.</text>
</comment>
<sequence length="389" mass="43873">MSIINFDLEINRKGTASLKWDLTEERYGEKDLLPMWVADMDFASPVEIVEALTKRAAHPVYGYTAPTEAVYNSAINWMKNKHNWEIQKEWITFSAGVVSGFTTAILAYSEPGDKVLIQTPVYTPFFDSVKSNDRVLVENQLKYEDNTLKIDFDLLESQLQDDVKLFLLCSPHNPGGMVWTREDLQKIGELCVKYNVVIISDEIHADLCLPGFTHYPIASLSEDISNVTVTLMAPSKTFNVAGIQASLIICENKKLQQKLNQKQHQLAFHGLNLFALEVITASYDHCNYWLEEAVQYIQKNVETVQKFVEEELPHIKMIAPEASYLIWLDCRALGLSDQELKQQLIQKGKIAVSPGVSYGKGGEGFIRLNVGCTHATVIEGLKRLKLALT</sequence>